<dbReference type="SUPFAM" id="SSF52540">
    <property type="entry name" value="P-loop containing nucleoside triphosphate hydrolases"/>
    <property type="match status" value="1"/>
</dbReference>
<reference evidence="6 7" key="1">
    <citation type="submission" date="2020-07" db="EMBL/GenBank/DDBJ databases">
        <title>Facklamia lactis sp. nov., isolated from raw milk.</title>
        <authorList>
            <person name="Doll E.V."/>
            <person name="Huptas C."/>
            <person name="Staib L."/>
            <person name="Wenning M."/>
            <person name="Scherer S."/>
        </authorList>
    </citation>
    <scope>NUCLEOTIDE SEQUENCE [LARGE SCALE GENOMIC DNA]</scope>
    <source>
        <strain evidence="6 7">DSM 111018</strain>
    </source>
</reference>
<gene>
    <name evidence="6" type="ORF">HZY91_04020</name>
</gene>
<dbReference type="PANTHER" id="PTHR42781">
    <property type="entry name" value="SPERMIDINE/PUTRESCINE IMPORT ATP-BINDING PROTEIN POTA"/>
    <property type="match status" value="1"/>
</dbReference>
<sequence>MIELQNVQIKYQDFIAVDTINLLIKEGDFFTLLGPSGCGKTTTLRAIAGLTNPNKGQILLQGQDITNVPAEKRNIGMVFQSYALFPTMTAFDNIAYGLRVERKPEKIIKELVHQQAEIVELNEKQLSKNISQLSGGQQQRVAIARTLIKEPRLILFDEPLSNLDAKLRKQLRNELKEIQAKTGLTAVYVTHDQEEALELSDQIAVFNNGKIEQIGSPFEVYNQSKTEFVCNFIGEVNQLTPTLVNQLNHSFSPMIPEKNIAYIRLEHIHSQKLREDDIELIGEIHQQKFQGNSFIYTVLVKGEKIKFIELNHSSNNYQVGDKLSLYLNRDDVLYYPIGGN</sequence>
<dbReference type="PROSITE" id="PS50893">
    <property type="entry name" value="ABC_TRANSPORTER_2"/>
    <property type="match status" value="1"/>
</dbReference>
<evidence type="ECO:0000256" key="3">
    <source>
        <dbReference type="ARBA" id="ARBA00022840"/>
    </source>
</evidence>
<name>A0ABS0LS22_9LACT</name>
<dbReference type="PROSITE" id="PS00211">
    <property type="entry name" value="ABC_TRANSPORTER_1"/>
    <property type="match status" value="1"/>
</dbReference>
<dbReference type="Gene3D" id="3.40.50.300">
    <property type="entry name" value="P-loop containing nucleotide triphosphate hydrolases"/>
    <property type="match status" value="1"/>
</dbReference>
<dbReference type="InterPro" id="IPR017871">
    <property type="entry name" value="ABC_transporter-like_CS"/>
</dbReference>
<dbReference type="EMBL" id="JACBXQ010000002">
    <property type="protein sequence ID" value="MBG9986059.1"/>
    <property type="molecule type" value="Genomic_DNA"/>
</dbReference>
<dbReference type="InterPro" id="IPR003439">
    <property type="entry name" value="ABC_transporter-like_ATP-bd"/>
</dbReference>
<dbReference type="InterPro" id="IPR003593">
    <property type="entry name" value="AAA+_ATPase"/>
</dbReference>
<accession>A0ABS0LS22</accession>
<dbReference type="GO" id="GO:0005524">
    <property type="term" value="F:ATP binding"/>
    <property type="evidence" value="ECO:0007669"/>
    <property type="project" value="UniProtKB-KW"/>
</dbReference>
<keyword evidence="2" id="KW-0547">Nucleotide-binding</keyword>
<evidence type="ECO:0000256" key="1">
    <source>
        <dbReference type="ARBA" id="ARBA00022448"/>
    </source>
</evidence>
<dbReference type="InterPro" id="IPR050093">
    <property type="entry name" value="ABC_SmlMolc_Importer"/>
</dbReference>
<dbReference type="InterPro" id="IPR013611">
    <property type="entry name" value="Transp-assoc_OB_typ2"/>
</dbReference>
<evidence type="ECO:0000313" key="7">
    <source>
        <dbReference type="Proteomes" id="UP000721415"/>
    </source>
</evidence>
<keyword evidence="1" id="KW-0813">Transport</keyword>
<keyword evidence="7" id="KW-1185">Reference proteome</keyword>
<evidence type="ECO:0000313" key="6">
    <source>
        <dbReference type="EMBL" id="MBG9986059.1"/>
    </source>
</evidence>
<dbReference type="PANTHER" id="PTHR42781:SF4">
    <property type="entry name" value="SPERMIDINE_PUTRESCINE IMPORT ATP-BINDING PROTEIN POTA"/>
    <property type="match status" value="1"/>
</dbReference>
<comment type="caution">
    <text evidence="6">The sequence shown here is derived from an EMBL/GenBank/DDBJ whole genome shotgun (WGS) entry which is preliminary data.</text>
</comment>
<dbReference type="Pfam" id="PF00005">
    <property type="entry name" value="ABC_tran"/>
    <property type="match status" value="1"/>
</dbReference>
<keyword evidence="3 6" id="KW-0067">ATP-binding</keyword>
<proteinExistence type="predicted"/>
<evidence type="ECO:0000256" key="2">
    <source>
        <dbReference type="ARBA" id="ARBA00022741"/>
    </source>
</evidence>
<dbReference type="InterPro" id="IPR027417">
    <property type="entry name" value="P-loop_NTPase"/>
</dbReference>
<organism evidence="6 7">
    <name type="scientific">Facklamia lactis</name>
    <dbReference type="NCBI Taxonomy" id="2749967"/>
    <lineage>
        <taxon>Bacteria</taxon>
        <taxon>Bacillati</taxon>
        <taxon>Bacillota</taxon>
        <taxon>Bacilli</taxon>
        <taxon>Lactobacillales</taxon>
        <taxon>Aerococcaceae</taxon>
        <taxon>Facklamia</taxon>
    </lineage>
</organism>
<dbReference type="InterPro" id="IPR008995">
    <property type="entry name" value="Mo/tungstate-bd_C_term_dom"/>
</dbReference>
<feature type="domain" description="ABC transporter" evidence="5">
    <location>
        <begin position="2"/>
        <end position="233"/>
    </location>
</feature>
<dbReference type="Pfam" id="PF08402">
    <property type="entry name" value="TOBE_2"/>
    <property type="match status" value="1"/>
</dbReference>
<dbReference type="Proteomes" id="UP000721415">
    <property type="component" value="Unassembled WGS sequence"/>
</dbReference>
<evidence type="ECO:0000256" key="4">
    <source>
        <dbReference type="ARBA" id="ARBA00022967"/>
    </source>
</evidence>
<protein>
    <submittedName>
        <fullName evidence="6">ABC transporter ATP-binding protein</fullName>
    </submittedName>
</protein>
<dbReference type="SMART" id="SM00382">
    <property type="entry name" value="AAA"/>
    <property type="match status" value="1"/>
</dbReference>
<dbReference type="RefSeq" id="WP_197114982.1">
    <property type="nucleotide sequence ID" value="NZ_JACBXQ010000002.1"/>
</dbReference>
<keyword evidence="4" id="KW-1278">Translocase</keyword>
<evidence type="ECO:0000259" key="5">
    <source>
        <dbReference type="PROSITE" id="PS50893"/>
    </source>
</evidence>
<dbReference type="SUPFAM" id="SSF50331">
    <property type="entry name" value="MOP-like"/>
    <property type="match status" value="1"/>
</dbReference>